<name>A0AA36AKC8_OCTVU</name>
<dbReference type="SUPFAM" id="SSF52540">
    <property type="entry name" value="P-loop containing nucleoside triphosphate hydrolases"/>
    <property type="match status" value="1"/>
</dbReference>
<keyword evidence="2" id="KW-1185">Reference proteome</keyword>
<dbReference type="AlphaFoldDB" id="A0AA36AKC8"/>
<organism evidence="1 2">
    <name type="scientific">Octopus vulgaris</name>
    <name type="common">Common octopus</name>
    <dbReference type="NCBI Taxonomy" id="6645"/>
    <lineage>
        <taxon>Eukaryota</taxon>
        <taxon>Metazoa</taxon>
        <taxon>Spiralia</taxon>
        <taxon>Lophotrochozoa</taxon>
        <taxon>Mollusca</taxon>
        <taxon>Cephalopoda</taxon>
        <taxon>Coleoidea</taxon>
        <taxon>Octopodiformes</taxon>
        <taxon>Octopoda</taxon>
        <taxon>Incirrata</taxon>
        <taxon>Octopodidae</taxon>
        <taxon>Octopus</taxon>
    </lineage>
</organism>
<sequence>MNIKQGELQCNYGTDSKSSNIRKHFPVKPAFGMTSNKSQRQTLEKVGIYLPKPMFSHGQFYVANSRVCSGNNVHIYGIYYDNVVYKKIREESYSK</sequence>
<accession>A0AA36AKC8</accession>
<proteinExistence type="predicted"/>
<protein>
    <submittedName>
        <fullName evidence="1">Uncharacterized protein</fullName>
    </submittedName>
</protein>
<dbReference type="EMBL" id="OX597815">
    <property type="protein sequence ID" value="CAI9717810.1"/>
    <property type="molecule type" value="Genomic_DNA"/>
</dbReference>
<reference evidence="1" key="1">
    <citation type="submission" date="2023-08" db="EMBL/GenBank/DDBJ databases">
        <authorList>
            <person name="Alioto T."/>
            <person name="Alioto T."/>
            <person name="Gomez Garrido J."/>
        </authorList>
    </citation>
    <scope>NUCLEOTIDE SEQUENCE</scope>
</reference>
<dbReference type="Proteomes" id="UP001162480">
    <property type="component" value="Chromosome 2"/>
</dbReference>
<evidence type="ECO:0000313" key="2">
    <source>
        <dbReference type="Proteomes" id="UP001162480"/>
    </source>
</evidence>
<evidence type="ECO:0000313" key="1">
    <source>
        <dbReference type="EMBL" id="CAI9717810.1"/>
    </source>
</evidence>
<dbReference type="InterPro" id="IPR027417">
    <property type="entry name" value="P-loop_NTPase"/>
</dbReference>
<gene>
    <name evidence="1" type="ORF">OCTVUL_1B000135</name>
</gene>